<dbReference type="PANTHER" id="PTHR30349:SF81">
    <property type="entry name" value="TYROSINE RECOMBINASE XERC"/>
    <property type="match status" value="1"/>
</dbReference>
<dbReference type="InterPro" id="IPR044068">
    <property type="entry name" value="CB"/>
</dbReference>
<dbReference type="AlphaFoldDB" id="A0A1G6ISE4"/>
<organism evidence="8 9">
    <name type="scientific">Desulfurella multipotens</name>
    <dbReference type="NCBI Taxonomy" id="79269"/>
    <lineage>
        <taxon>Bacteria</taxon>
        <taxon>Pseudomonadati</taxon>
        <taxon>Campylobacterota</taxon>
        <taxon>Desulfurellia</taxon>
        <taxon>Desulfurellales</taxon>
        <taxon>Desulfurellaceae</taxon>
        <taxon>Desulfurella</taxon>
    </lineage>
</organism>
<keyword evidence="1" id="KW-0159">Chromosome partition</keyword>
<evidence type="ECO:0000259" key="7">
    <source>
        <dbReference type="PROSITE" id="PS51900"/>
    </source>
</evidence>
<gene>
    <name evidence="8" type="ORF">SAMN05660835_00300</name>
</gene>
<dbReference type="Pfam" id="PF02899">
    <property type="entry name" value="Phage_int_SAM_1"/>
    <property type="match status" value="1"/>
</dbReference>
<keyword evidence="2" id="KW-0229">DNA integration</keyword>
<dbReference type="Gene3D" id="1.10.443.10">
    <property type="entry name" value="Intergrase catalytic core"/>
    <property type="match status" value="1"/>
</dbReference>
<keyword evidence="9" id="KW-1185">Reference proteome</keyword>
<reference evidence="9" key="1">
    <citation type="submission" date="2016-10" db="EMBL/GenBank/DDBJ databases">
        <authorList>
            <person name="Varghese N."/>
            <person name="Submissions S."/>
        </authorList>
    </citation>
    <scope>NUCLEOTIDE SEQUENCE [LARGE SCALE GENOMIC DNA]</scope>
    <source>
        <strain evidence="9">DSM 8415</strain>
    </source>
</reference>
<evidence type="ECO:0000313" key="9">
    <source>
        <dbReference type="Proteomes" id="UP000199411"/>
    </source>
</evidence>
<dbReference type="SUPFAM" id="SSF56349">
    <property type="entry name" value="DNA breaking-rejoining enzymes"/>
    <property type="match status" value="1"/>
</dbReference>
<evidence type="ECO:0000259" key="6">
    <source>
        <dbReference type="PROSITE" id="PS51898"/>
    </source>
</evidence>
<evidence type="ECO:0000256" key="5">
    <source>
        <dbReference type="PROSITE-ProRule" id="PRU01248"/>
    </source>
</evidence>
<accession>A0A1G6ISE4</accession>
<evidence type="ECO:0000256" key="3">
    <source>
        <dbReference type="ARBA" id="ARBA00023125"/>
    </source>
</evidence>
<dbReference type="GO" id="GO:0003677">
    <property type="term" value="F:DNA binding"/>
    <property type="evidence" value="ECO:0007669"/>
    <property type="project" value="UniProtKB-UniRule"/>
</dbReference>
<feature type="domain" description="Core-binding (CB)" evidence="7">
    <location>
        <begin position="6"/>
        <end position="85"/>
    </location>
</feature>
<dbReference type="Proteomes" id="UP000199411">
    <property type="component" value="Unassembled WGS sequence"/>
</dbReference>
<dbReference type="GO" id="GO:0007059">
    <property type="term" value="P:chromosome segregation"/>
    <property type="evidence" value="ECO:0007669"/>
    <property type="project" value="UniProtKB-KW"/>
</dbReference>
<dbReference type="InterPro" id="IPR050090">
    <property type="entry name" value="Tyrosine_recombinase_XerCD"/>
</dbReference>
<dbReference type="InterPro" id="IPR002104">
    <property type="entry name" value="Integrase_catalytic"/>
</dbReference>
<dbReference type="GO" id="GO:0015074">
    <property type="term" value="P:DNA integration"/>
    <property type="evidence" value="ECO:0007669"/>
    <property type="project" value="UniProtKB-KW"/>
</dbReference>
<dbReference type="GO" id="GO:0006310">
    <property type="term" value="P:DNA recombination"/>
    <property type="evidence" value="ECO:0007669"/>
    <property type="project" value="UniProtKB-KW"/>
</dbReference>
<name>A0A1G6ISE4_9BACT</name>
<dbReference type="PANTHER" id="PTHR30349">
    <property type="entry name" value="PHAGE INTEGRASE-RELATED"/>
    <property type="match status" value="1"/>
</dbReference>
<sequence length="285" mass="33330">MYLDNMDLKQILSDFCIFLSANKGLSVKTVESYESDLKPFCEYFKDRQLDNINLFDYVNNLKKLYKPASLNRKLSSLRAFLTFIRKHYQLEIDLSYLKNVKVNFKIEKPIDYEFLKTLFTDTRNGLILLFFYATGLRVSELINLKISDIYFDAGLIRVVTKGSKMRLLPVSMDVLLKIKDYIANIRSAYSNSESKDYLFLSKQGKPFTRAAIWKIIKQESRAKGFDLHPHSLRHLYATHLLERGANIKIIQELLGHSSLNTTQRYTFVSDEALNKAFKETDYYKE</sequence>
<feature type="domain" description="Tyr recombinase" evidence="6">
    <location>
        <begin position="105"/>
        <end position="278"/>
    </location>
</feature>
<keyword evidence="3 5" id="KW-0238">DNA-binding</keyword>
<dbReference type="InterPro" id="IPR010998">
    <property type="entry name" value="Integrase_recombinase_N"/>
</dbReference>
<evidence type="ECO:0000256" key="4">
    <source>
        <dbReference type="ARBA" id="ARBA00023172"/>
    </source>
</evidence>
<protein>
    <submittedName>
        <fullName evidence="8">Integrase/recombinase XerD</fullName>
    </submittedName>
</protein>
<dbReference type="InterPro" id="IPR004107">
    <property type="entry name" value="Integrase_SAM-like_N"/>
</dbReference>
<dbReference type="PROSITE" id="PS51898">
    <property type="entry name" value="TYR_RECOMBINASE"/>
    <property type="match status" value="1"/>
</dbReference>
<keyword evidence="4" id="KW-0233">DNA recombination</keyword>
<dbReference type="PROSITE" id="PS51900">
    <property type="entry name" value="CB"/>
    <property type="match status" value="1"/>
</dbReference>
<dbReference type="RefSeq" id="WP_092127671.1">
    <property type="nucleotide sequence ID" value="NZ_FMYU01000002.1"/>
</dbReference>
<evidence type="ECO:0000256" key="1">
    <source>
        <dbReference type="ARBA" id="ARBA00022829"/>
    </source>
</evidence>
<dbReference type="Gene3D" id="1.10.150.130">
    <property type="match status" value="1"/>
</dbReference>
<dbReference type="EMBL" id="FMYU01000002">
    <property type="protein sequence ID" value="SDC09404.1"/>
    <property type="molecule type" value="Genomic_DNA"/>
</dbReference>
<dbReference type="Pfam" id="PF00589">
    <property type="entry name" value="Phage_integrase"/>
    <property type="match status" value="1"/>
</dbReference>
<evidence type="ECO:0000256" key="2">
    <source>
        <dbReference type="ARBA" id="ARBA00022908"/>
    </source>
</evidence>
<proteinExistence type="predicted"/>
<evidence type="ECO:0000313" key="8">
    <source>
        <dbReference type="EMBL" id="SDC09404.1"/>
    </source>
</evidence>
<dbReference type="InterPro" id="IPR011010">
    <property type="entry name" value="DNA_brk_join_enz"/>
</dbReference>
<dbReference type="InterPro" id="IPR013762">
    <property type="entry name" value="Integrase-like_cat_sf"/>
</dbReference>
<dbReference type="OrthoDB" id="9801717at2"/>